<name>A0AAV4BN19_9GAST</name>
<reference evidence="2 3" key="1">
    <citation type="journal article" date="2021" name="Elife">
        <title>Chloroplast acquisition without the gene transfer in kleptoplastic sea slugs, Plakobranchus ocellatus.</title>
        <authorList>
            <person name="Maeda T."/>
            <person name="Takahashi S."/>
            <person name="Yoshida T."/>
            <person name="Shimamura S."/>
            <person name="Takaki Y."/>
            <person name="Nagai Y."/>
            <person name="Toyoda A."/>
            <person name="Suzuki Y."/>
            <person name="Arimoto A."/>
            <person name="Ishii H."/>
            <person name="Satoh N."/>
            <person name="Nishiyama T."/>
            <person name="Hasebe M."/>
            <person name="Maruyama T."/>
            <person name="Minagawa J."/>
            <person name="Obokata J."/>
            <person name="Shigenobu S."/>
        </authorList>
    </citation>
    <scope>NUCLEOTIDE SEQUENCE [LARGE SCALE GENOMIC DNA]</scope>
</reference>
<evidence type="ECO:0000313" key="3">
    <source>
        <dbReference type="Proteomes" id="UP000735302"/>
    </source>
</evidence>
<protein>
    <submittedName>
        <fullName evidence="2">Uncharacterized protein</fullName>
    </submittedName>
</protein>
<gene>
    <name evidence="2" type="ORF">PoB_004693500</name>
</gene>
<proteinExistence type="predicted"/>
<keyword evidence="3" id="KW-1185">Reference proteome</keyword>
<dbReference type="Proteomes" id="UP000735302">
    <property type="component" value="Unassembled WGS sequence"/>
</dbReference>
<comment type="caution">
    <text evidence="2">The sequence shown here is derived from an EMBL/GenBank/DDBJ whole genome shotgun (WGS) entry which is preliminary data.</text>
</comment>
<feature type="region of interest" description="Disordered" evidence="1">
    <location>
        <begin position="16"/>
        <end position="42"/>
    </location>
</feature>
<evidence type="ECO:0000256" key="1">
    <source>
        <dbReference type="SAM" id="MobiDB-lite"/>
    </source>
</evidence>
<dbReference type="AlphaFoldDB" id="A0AAV4BN19"/>
<accession>A0AAV4BN19</accession>
<sequence>MVGFWFGFLIYIDSPRQDDLGLSGPPSDQGASGRARTRDRNVPVDLRTDSLSTVPPRGEIVRKRENAGQMMMARAAEGSPAELRPCWLTVVPPLTPREPKSIGKDKRK</sequence>
<dbReference type="EMBL" id="BLXT01005154">
    <property type="protein sequence ID" value="GFO20430.1"/>
    <property type="molecule type" value="Genomic_DNA"/>
</dbReference>
<organism evidence="2 3">
    <name type="scientific">Plakobranchus ocellatus</name>
    <dbReference type="NCBI Taxonomy" id="259542"/>
    <lineage>
        <taxon>Eukaryota</taxon>
        <taxon>Metazoa</taxon>
        <taxon>Spiralia</taxon>
        <taxon>Lophotrochozoa</taxon>
        <taxon>Mollusca</taxon>
        <taxon>Gastropoda</taxon>
        <taxon>Heterobranchia</taxon>
        <taxon>Euthyneura</taxon>
        <taxon>Panpulmonata</taxon>
        <taxon>Sacoglossa</taxon>
        <taxon>Placobranchoidea</taxon>
        <taxon>Plakobranchidae</taxon>
        <taxon>Plakobranchus</taxon>
    </lineage>
</organism>
<evidence type="ECO:0000313" key="2">
    <source>
        <dbReference type="EMBL" id="GFO20430.1"/>
    </source>
</evidence>